<evidence type="ECO:0000313" key="4">
    <source>
        <dbReference type="EMBL" id="MBU4693957.1"/>
    </source>
</evidence>
<reference evidence="4" key="1">
    <citation type="submission" date="2021-06" db="EMBL/GenBank/DDBJ databases">
        <title>Novel Mycoplasma species detected in California sea lions (Zalophus californianus) from the USA.</title>
        <authorList>
            <person name="Volokhov D.V."/>
            <person name="Furtak V.A."/>
            <person name="Zagorodnyaya T.A."/>
        </authorList>
    </citation>
    <scope>NUCLEOTIDE SEQUENCE [LARGE SCALE GENOMIC DNA]</scope>
    <source>
        <strain evidence="4">CSL 4779</strain>
    </source>
</reference>
<dbReference type="RefSeq" id="WP_216567964.1">
    <property type="nucleotide sequence ID" value="NZ_JAHMHK010000012.1"/>
</dbReference>
<dbReference type="Proteomes" id="UP000812267">
    <property type="component" value="Unassembled WGS sequence"/>
</dbReference>
<evidence type="ECO:0000313" key="5">
    <source>
        <dbReference type="Proteomes" id="UP000812267"/>
    </source>
</evidence>
<gene>
    <name evidence="4" type="ORF">KQ878_03645</name>
</gene>
<keyword evidence="5" id="KW-1185">Reference proteome</keyword>
<organism evidence="4 5">
    <name type="scientific">Mycoplasma zalophidermidis</name>
    <dbReference type="NCBI Taxonomy" id="398174"/>
    <lineage>
        <taxon>Bacteria</taxon>
        <taxon>Bacillati</taxon>
        <taxon>Mycoplasmatota</taxon>
        <taxon>Mollicutes</taxon>
        <taxon>Mycoplasmataceae</taxon>
        <taxon>Mycoplasma</taxon>
    </lineage>
</organism>
<name>A0ABS6DSG1_9MOLU</name>
<keyword evidence="1" id="KW-0489">Methyltransferase</keyword>
<keyword evidence="2" id="KW-0808">Transferase</keyword>
<comment type="caution">
    <text evidence="4">The sequence shown here is derived from an EMBL/GenBank/DDBJ whole genome shotgun (WGS) entry which is preliminary data.</text>
</comment>
<evidence type="ECO:0000256" key="2">
    <source>
        <dbReference type="ARBA" id="ARBA00022679"/>
    </source>
</evidence>
<dbReference type="InterPro" id="IPR002052">
    <property type="entry name" value="DNA_methylase_N6_adenine_CS"/>
</dbReference>
<accession>A0ABS6DSG1</accession>
<sequence>MNNKIFIGDNLEVMSSKYMTEFQNKIQTIYIDPPYNTLNVKSYKDNINTSDWIEMMKLRLIESKKFLKETGVIFISIDDNEYANLKVLCDEIFGKRNYIGTFITNQSKRSNAIHINTTHEYVLCYGKNKKKTRQFEVKRMDIPENKKLFKKLNCIATELVKNNSLEIANKKFKKIINNEVKNSNQTWLKNYSNIDENSRIYFAMDLSTPNNPKSVSIPEINLDLKPLKSRGWASDKKFIELYKEKRLVFKDGRPYSKKYLEEATENAQSVLNYFSRQGTNDLKKIGLAGLFDTPKPVELIKFLIRISTNDDDVVLDYFAGSGTTAQAVYELNSLEKRNNKYILIQTKEPVKTNTSVYKKCMDLGVKPFISDILLFRVNRYIKTKDYDLEYI</sequence>
<feature type="domain" description="DNA methylase N-4/N-6" evidence="3">
    <location>
        <begin position="26"/>
        <end position="333"/>
    </location>
</feature>
<evidence type="ECO:0000256" key="1">
    <source>
        <dbReference type="ARBA" id="ARBA00022603"/>
    </source>
</evidence>
<dbReference type="PROSITE" id="PS00092">
    <property type="entry name" value="N6_MTASE"/>
    <property type="match status" value="1"/>
</dbReference>
<dbReference type="EMBL" id="JAHMHK010000012">
    <property type="protein sequence ID" value="MBU4693957.1"/>
    <property type="molecule type" value="Genomic_DNA"/>
</dbReference>
<dbReference type="Pfam" id="PF01555">
    <property type="entry name" value="N6_N4_Mtase"/>
    <property type="match status" value="1"/>
</dbReference>
<protein>
    <submittedName>
        <fullName evidence="4">Site-specific DNA-methyltransferase</fullName>
    </submittedName>
</protein>
<evidence type="ECO:0000259" key="3">
    <source>
        <dbReference type="Pfam" id="PF01555"/>
    </source>
</evidence>
<proteinExistence type="predicted"/>
<dbReference type="InterPro" id="IPR002941">
    <property type="entry name" value="DNA_methylase_N4/N6"/>
</dbReference>